<evidence type="ECO:0000256" key="1">
    <source>
        <dbReference type="ARBA" id="ARBA00004177"/>
    </source>
</evidence>
<feature type="coiled-coil region" evidence="4">
    <location>
        <begin position="296"/>
        <end position="370"/>
    </location>
</feature>
<dbReference type="InterPro" id="IPR005024">
    <property type="entry name" value="Snf7_fam"/>
</dbReference>
<dbReference type="PANTHER" id="PTHR22761:SF10">
    <property type="entry name" value="GH13992P"/>
    <property type="match status" value="1"/>
</dbReference>
<evidence type="ECO:0000256" key="4">
    <source>
        <dbReference type="SAM" id="Coils"/>
    </source>
</evidence>
<accession>A0A564YU89</accession>
<dbReference type="GO" id="GO:0032511">
    <property type="term" value="P:late endosome to vacuole transport via multivesicular body sorting pathway"/>
    <property type="evidence" value="ECO:0007669"/>
    <property type="project" value="TreeGrafter"/>
</dbReference>
<dbReference type="GO" id="GO:0000815">
    <property type="term" value="C:ESCRT III complex"/>
    <property type="evidence" value="ECO:0007669"/>
    <property type="project" value="TreeGrafter"/>
</dbReference>
<dbReference type="EMBL" id="CABIJS010000344">
    <property type="protein sequence ID" value="VUZ50124.1"/>
    <property type="molecule type" value="Genomic_DNA"/>
</dbReference>
<dbReference type="Pfam" id="PF03357">
    <property type="entry name" value="Snf7"/>
    <property type="match status" value="1"/>
</dbReference>
<dbReference type="PANTHER" id="PTHR22761">
    <property type="entry name" value="CHARGED MULTIVESICULAR BODY PROTEIN"/>
    <property type="match status" value="1"/>
</dbReference>
<feature type="compositionally biased region" description="Basic and acidic residues" evidence="5">
    <location>
        <begin position="401"/>
        <end position="411"/>
    </location>
</feature>
<dbReference type="Gene3D" id="6.10.140.1230">
    <property type="match status" value="1"/>
</dbReference>
<dbReference type="GO" id="GO:0005771">
    <property type="term" value="C:multivesicular body"/>
    <property type="evidence" value="ECO:0007669"/>
    <property type="project" value="TreeGrafter"/>
</dbReference>
<evidence type="ECO:0000256" key="3">
    <source>
        <dbReference type="ARBA" id="ARBA00022753"/>
    </source>
</evidence>
<dbReference type="GO" id="GO:0006900">
    <property type="term" value="P:vesicle budding from membrane"/>
    <property type="evidence" value="ECO:0007669"/>
    <property type="project" value="TreeGrafter"/>
</dbReference>
<sequence length="461" mass="52406">MQKISTSEEIFQLPAVWNDEDEIYRLFVEIKRPRQIDPAGYDRKVSFWRDLITSYARFYRIVVITEQSLTDVFKRSFASDGVVYKPRCLHQVLSEMMNMGLVKIVDNGNIVNSLLNVGFEWVIKKPVTWAWSLLSGEETTKEDLNKRIYGTADTPLYLTDLVAPLCEDFLNECKSNHDSLIMDGHVYSLEDFDEALKGFFRHVNSREFIKNQLCERAYIKIDSSVSIPLVFLLTQDVPANLDPITLSSIAHLRKTMKLITQDQERLSNGISLRYQKIKALVRSNRKYDALSLLRRCKQVEKELERKAQYLVQLENLELKISAAKDNKTVLNAISEANSALKRITGGLSGLEDAERAMDDLAENIEEQGAVSQALASPIDSLSQDLDEDKLAEELDDLMAAESRERPKKTEDSLDISKFPSPPSRKVGESAEEEEEVLQALSSLNLNQSQSLKAKPKFNASR</sequence>
<gene>
    <name evidence="6" type="ORF">WMSIL1_LOCUS8988</name>
</gene>
<comment type="similarity">
    <text evidence="2">Belongs to the SNF7 family.</text>
</comment>
<dbReference type="Proteomes" id="UP000321570">
    <property type="component" value="Unassembled WGS sequence"/>
</dbReference>
<evidence type="ECO:0008006" key="8">
    <source>
        <dbReference type="Google" id="ProtNLM"/>
    </source>
</evidence>
<evidence type="ECO:0000313" key="6">
    <source>
        <dbReference type="EMBL" id="VUZ50124.1"/>
    </source>
</evidence>
<name>A0A564YU89_HYMDI</name>
<evidence type="ECO:0000313" key="7">
    <source>
        <dbReference type="Proteomes" id="UP000321570"/>
    </source>
</evidence>
<evidence type="ECO:0000256" key="5">
    <source>
        <dbReference type="SAM" id="MobiDB-lite"/>
    </source>
</evidence>
<keyword evidence="3" id="KW-0967">Endosome</keyword>
<dbReference type="GO" id="GO:0009898">
    <property type="term" value="C:cytoplasmic side of plasma membrane"/>
    <property type="evidence" value="ECO:0007669"/>
    <property type="project" value="TreeGrafter"/>
</dbReference>
<protein>
    <recommendedName>
        <fullName evidence="8">Charged multivesicular body protein 7</fullName>
    </recommendedName>
</protein>
<organism evidence="6 7">
    <name type="scientific">Hymenolepis diminuta</name>
    <name type="common">Rat tapeworm</name>
    <dbReference type="NCBI Taxonomy" id="6216"/>
    <lineage>
        <taxon>Eukaryota</taxon>
        <taxon>Metazoa</taxon>
        <taxon>Spiralia</taxon>
        <taxon>Lophotrochozoa</taxon>
        <taxon>Platyhelminthes</taxon>
        <taxon>Cestoda</taxon>
        <taxon>Eucestoda</taxon>
        <taxon>Cyclophyllidea</taxon>
        <taxon>Hymenolepididae</taxon>
        <taxon>Hymenolepis</taxon>
    </lineage>
</organism>
<comment type="subcellular location">
    <subcellularLocation>
        <location evidence="1">Endosome</location>
    </subcellularLocation>
</comment>
<evidence type="ECO:0000256" key="2">
    <source>
        <dbReference type="ARBA" id="ARBA00006190"/>
    </source>
</evidence>
<dbReference type="AlphaFoldDB" id="A0A564YU89"/>
<reference evidence="6 7" key="1">
    <citation type="submission" date="2019-07" db="EMBL/GenBank/DDBJ databases">
        <authorList>
            <person name="Jastrzebski P J."/>
            <person name="Paukszto L."/>
            <person name="Jastrzebski P J."/>
        </authorList>
    </citation>
    <scope>NUCLEOTIDE SEQUENCE [LARGE SCALE GENOMIC DNA]</scope>
    <source>
        <strain evidence="6 7">WMS-il1</strain>
    </source>
</reference>
<proteinExistence type="inferred from homology"/>
<dbReference type="Pfam" id="PF25880">
    <property type="entry name" value="WHD_CHMP7_1st"/>
    <property type="match status" value="1"/>
</dbReference>
<keyword evidence="7" id="KW-1185">Reference proteome</keyword>
<keyword evidence="4" id="KW-0175">Coiled coil</keyword>
<feature type="region of interest" description="Disordered" evidence="5">
    <location>
        <begin position="399"/>
        <end position="437"/>
    </location>
</feature>